<organism evidence="2 3">
    <name type="scientific">Sphingomonas arantia</name>
    <dbReference type="NCBI Taxonomy" id="1460676"/>
    <lineage>
        <taxon>Bacteria</taxon>
        <taxon>Pseudomonadati</taxon>
        <taxon>Pseudomonadota</taxon>
        <taxon>Alphaproteobacteria</taxon>
        <taxon>Sphingomonadales</taxon>
        <taxon>Sphingomonadaceae</taxon>
        <taxon>Sphingomonas</taxon>
    </lineage>
</organism>
<protein>
    <submittedName>
        <fullName evidence="2">Uncharacterized protein</fullName>
    </submittedName>
</protein>
<feature type="transmembrane region" description="Helical" evidence="1">
    <location>
        <begin position="148"/>
        <end position="169"/>
    </location>
</feature>
<keyword evidence="1" id="KW-1133">Transmembrane helix</keyword>
<feature type="transmembrane region" description="Helical" evidence="1">
    <location>
        <begin position="117"/>
        <end position="136"/>
    </location>
</feature>
<accession>A0ABW4TUN3</accession>
<keyword evidence="1" id="KW-0472">Membrane</keyword>
<dbReference type="RefSeq" id="WP_380927240.1">
    <property type="nucleotide sequence ID" value="NZ_JBHUGS010000001.1"/>
</dbReference>
<name>A0ABW4TUN3_9SPHN</name>
<comment type="caution">
    <text evidence="2">The sequence shown here is derived from an EMBL/GenBank/DDBJ whole genome shotgun (WGS) entry which is preliminary data.</text>
</comment>
<reference evidence="3" key="1">
    <citation type="journal article" date="2019" name="Int. J. Syst. Evol. Microbiol.">
        <title>The Global Catalogue of Microorganisms (GCM) 10K type strain sequencing project: providing services to taxonomists for standard genome sequencing and annotation.</title>
        <authorList>
            <consortium name="The Broad Institute Genomics Platform"/>
            <consortium name="The Broad Institute Genome Sequencing Center for Infectious Disease"/>
            <person name="Wu L."/>
            <person name="Ma J."/>
        </authorList>
    </citation>
    <scope>NUCLEOTIDE SEQUENCE [LARGE SCALE GENOMIC DNA]</scope>
    <source>
        <strain evidence="3">CGMCC 1.12702</strain>
    </source>
</reference>
<dbReference type="Proteomes" id="UP001597400">
    <property type="component" value="Unassembled WGS sequence"/>
</dbReference>
<feature type="transmembrane region" description="Helical" evidence="1">
    <location>
        <begin position="6"/>
        <end position="29"/>
    </location>
</feature>
<evidence type="ECO:0000313" key="3">
    <source>
        <dbReference type="Proteomes" id="UP001597400"/>
    </source>
</evidence>
<evidence type="ECO:0000313" key="2">
    <source>
        <dbReference type="EMBL" id="MFD1949656.1"/>
    </source>
</evidence>
<dbReference type="EMBL" id="JBHUGS010000001">
    <property type="protein sequence ID" value="MFD1949656.1"/>
    <property type="molecule type" value="Genomic_DNA"/>
</dbReference>
<evidence type="ECO:0000256" key="1">
    <source>
        <dbReference type="SAM" id="Phobius"/>
    </source>
</evidence>
<keyword evidence="3" id="KW-1185">Reference proteome</keyword>
<sequence length="310" mass="32132">MDRGWIRVAAAVAGGLAFAVAVLAVAAWVRAERRRRIAGLSARIAEAGAFVQARERYADGDAGMAAALPYLLLCAAGFGVLLVPGGAVAGAAFLGGYLVTARMLVRAVQNDELTALLWLRCAVHLVQGAVVALVGARVLGLDGTGDAASLATGLAFAAGYAPDLGLAGIGRRLRVRFAKPIDDAALAGTSVQPLEMIDGIDGEIARRLEQGGWYDVQNLATANPVLVHLATPYGLHQVVDWVGQAQLALRVGSAAARALRAVHVRTLFDLERIGAGALAEPLGLEPGVVALLVDEPHVVRLRALRMVLAA</sequence>
<gene>
    <name evidence="2" type="ORF">ACFSGX_02595</name>
</gene>
<keyword evidence="1" id="KW-0812">Transmembrane</keyword>
<proteinExistence type="predicted"/>